<reference evidence="1 2" key="1">
    <citation type="journal article" date="2016" name="Front. Microbiol.">
        <title>Single-Cell (Meta-)Genomics of a Dimorphic Candidatus Thiomargarita nelsonii Reveals Genomic Plasticity.</title>
        <authorList>
            <person name="Flood B.E."/>
            <person name="Fliss P."/>
            <person name="Jones D.S."/>
            <person name="Dick G.J."/>
            <person name="Jain S."/>
            <person name="Kaster A.K."/>
            <person name="Winkel M."/>
            <person name="Mussmann M."/>
            <person name="Bailey J."/>
        </authorList>
    </citation>
    <scope>NUCLEOTIDE SEQUENCE [LARGE SCALE GENOMIC DNA]</scope>
    <source>
        <strain evidence="1">Hydrate Ridge</strain>
    </source>
</reference>
<evidence type="ECO:0000313" key="1">
    <source>
        <dbReference type="EMBL" id="KHD05147.1"/>
    </source>
</evidence>
<dbReference type="EMBL" id="JSZA02000015">
    <property type="protein sequence ID" value="KHD05147.1"/>
    <property type="molecule type" value="Genomic_DNA"/>
</dbReference>
<comment type="caution">
    <text evidence="1">The sequence shown here is derived from an EMBL/GenBank/DDBJ whole genome shotgun (WGS) entry which is preliminary data.</text>
</comment>
<keyword evidence="2" id="KW-1185">Reference proteome</keyword>
<dbReference type="Proteomes" id="UP000030428">
    <property type="component" value="Unassembled WGS sequence"/>
</dbReference>
<protein>
    <submittedName>
        <fullName evidence="1">Uncharacterized protein</fullName>
    </submittedName>
</protein>
<sequence length="128" mass="13730">MQAGQTIQAQVGLAQGKVLRVWAIMIPPKANLVMDSNGTPILAYPRLQLSQTQDETIWETTWRGGAYNGDYQITFYAEDNQGNIASSDNGVIISVTGGVEPPSKATVEIIKAGVMTYLPPSSCPMATL</sequence>
<accession>A0A0A6PHW5</accession>
<organism evidence="1 2">
    <name type="scientific">Candidatus Thiomargarita nelsonii</name>
    <dbReference type="NCBI Taxonomy" id="1003181"/>
    <lineage>
        <taxon>Bacteria</taxon>
        <taxon>Pseudomonadati</taxon>
        <taxon>Pseudomonadota</taxon>
        <taxon>Gammaproteobacteria</taxon>
        <taxon>Thiotrichales</taxon>
        <taxon>Thiotrichaceae</taxon>
        <taxon>Thiomargarita</taxon>
    </lineage>
</organism>
<name>A0A0A6PHW5_9GAMM</name>
<gene>
    <name evidence="1" type="ORF">PN36_05550</name>
</gene>
<dbReference type="AlphaFoldDB" id="A0A0A6PHW5"/>
<proteinExistence type="predicted"/>
<evidence type="ECO:0000313" key="2">
    <source>
        <dbReference type="Proteomes" id="UP000030428"/>
    </source>
</evidence>